<dbReference type="InterPro" id="IPR036388">
    <property type="entry name" value="WH-like_DNA-bd_sf"/>
</dbReference>
<evidence type="ECO:0000256" key="3">
    <source>
        <dbReference type="ARBA" id="ARBA00023082"/>
    </source>
</evidence>
<feature type="domain" description="RNA polymerase sigma factor 70 region 4 type 2" evidence="6">
    <location>
        <begin position="124"/>
        <end position="174"/>
    </location>
</feature>
<evidence type="ECO:0000259" key="5">
    <source>
        <dbReference type="Pfam" id="PF04542"/>
    </source>
</evidence>
<dbReference type="InterPro" id="IPR014284">
    <property type="entry name" value="RNA_pol_sigma-70_dom"/>
</dbReference>
<evidence type="ECO:0000259" key="6">
    <source>
        <dbReference type="Pfam" id="PF08281"/>
    </source>
</evidence>
<feature type="domain" description="RNA polymerase sigma-70 region 2" evidence="5">
    <location>
        <begin position="27"/>
        <end position="91"/>
    </location>
</feature>
<evidence type="ECO:0000313" key="8">
    <source>
        <dbReference type="Proteomes" id="UP001589818"/>
    </source>
</evidence>
<proteinExistence type="inferred from homology"/>
<protein>
    <submittedName>
        <fullName evidence="7">RNA polymerase sigma factor</fullName>
    </submittedName>
</protein>
<dbReference type="PANTHER" id="PTHR43133:SF46">
    <property type="entry name" value="RNA POLYMERASE SIGMA-70 FACTOR ECF SUBFAMILY"/>
    <property type="match status" value="1"/>
</dbReference>
<dbReference type="CDD" id="cd06171">
    <property type="entry name" value="Sigma70_r4"/>
    <property type="match status" value="1"/>
</dbReference>
<comment type="similarity">
    <text evidence="1">Belongs to the sigma-70 factor family. ECF subfamily.</text>
</comment>
<dbReference type="InterPro" id="IPR013325">
    <property type="entry name" value="RNA_pol_sigma_r2"/>
</dbReference>
<name>A0ABV6JGM3_9BACL</name>
<evidence type="ECO:0000256" key="2">
    <source>
        <dbReference type="ARBA" id="ARBA00023015"/>
    </source>
</evidence>
<evidence type="ECO:0000256" key="4">
    <source>
        <dbReference type="ARBA" id="ARBA00023163"/>
    </source>
</evidence>
<dbReference type="RefSeq" id="WP_309145299.1">
    <property type="nucleotide sequence ID" value="NZ_JANHOF010000001.1"/>
</dbReference>
<reference evidence="7 8" key="1">
    <citation type="submission" date="2024-09" db="EMBL/GenBank/DDBJ databases">
        <authorList>
            <person name="Sun Q."/>
            <person name="Mori K."/>
        </authorList>
    </citation>
    <scope>NUCLEOTIDE SEQUENCE [LARGE SCALE GENOMIC DNA]</scope>
    <source>
        <strain evidence="7 8">CCM 4839</strain>
    </source>
</reference>
<dbReference type="Pfam" id="PF08281">
    <property type="entry name" value="Sigma70_r4_2"/>
    <property type="match status" value="1"/>
</dbReference>
<keyword evidence="3" id="KW-0731">Sigma factor</keyword>
<keyword evidence="4" id="KW-0804">Transcription</keyword>
<accession>A0ABV6JGM3</accession>
<gene>
    <name evidence="7" type="ORF">ACFFJ8_26295</name>
</gene>
<dbReference type="EMBL" id="JBHLVF010000041">
    <property type="protein sequence ID" value="MFC0394862.1"/>
    <property type="molecule type" value="Genomic_DNA"/>
</dbReference>
<dbReference type="InterPro" id="IPR013249">
    <property type="entry name" value="RNA_pol_sigma70_r4_t2"/>
</dbReference>
<sequence>MEVMMLELEESHWKHLTNLDAGLLRNLMEQYGQDVWSLAYIMTKRHDLADDVTQDVFLNAYRNFESFRGESSVKTWLLSMARNTSVNYMRTAFMRRVTLTAWISSKATSPSAEHEVVEQSLSDDIWRTVLKLPLKFREVLILHGKYDLSVKEIADTLGISEGTVKSRLSRARQRVSAHWKEGEAAYE</sequence>
<dbReference type="InterPro" id="IPR013324">
    <property type="entry name" value="RNA_pol_sigma_r3/r4-like"/>
</dbReference>
<dbReference type="InterPro" id="IPR039425">
    <property type="entry name" value="RNA_pol_sigma-70-like"/>
</dbReference>
<dbReference type="InterPro" id="IPR007627">
    <property type="entry name" value="RNA_pol_sigma70_r2"/>
</dbReference>
<dbReference type="SUPFAM" id="SSF88659">
    <property type="entry name" value="Sigma3 and sigma4 domains of RNA polymerase sigma factors"/>
    <property type="match status" value="1"/>
</dbReference>
<dbReference type="NCBIfam" id="TIGR02937">
    <property type="entry name" value="sigma70-ECF"/>
    <property type="match status" value="1"/>
</dbReference>
<dbReference type="Gene3D" id="1.10.1740.10">
    <property type="match status" value="1"/>
</dbReference>
<keyword evidence="2" id="KW-0805">Transcription regulation</keyword>
<dbReference type="Gene3D" id="1.10.10.10">
    <property type="entry name" value="Winged helix-like DNA-binding domain superfamily/Winged helix DNA-binding domain"/>
    <property type="match status" value="1"/>
</dbReference>
<dbReference type="Proteomes" id="UP001589818">
    <property type="component" value="Unassembled WGS sequence"/>
</dbReference>
<evidence type="ECO:0000256" key="1">
    <source>
        <dbReference type="ARBA" id="ARBA00010641"/>
    </source>
</evidence>
<organism evidence="7 8">
    <name type="scientific">Paenibacillus mendelii</name>
    <dbReference type="NCBI Taxonomy" id="206163"/>
    <lineage>
        <taxon>Bacteria</taxon>
        <taxon>Bacillati</taxon>
        <taxon>Bacillota</taxon>
        <taxon>Bacilli</taxon>
        <taxon>Bacillales</taxon>
        <taxon>Paenibacillaceae</taxon>
        <taxon>Paenibacillus</taxon>
    </lineage>
</organism>
<comment type="caution">
    <text evidence="7">The sequence shown here is derived from an EMBL/GenBank/DDBJ whole genome shotgun (WGS) entry which is preliminary data.</text>
</comment>
<evidence type="ECO:0000313" key="7">
    <source>
        <dbReference type="EMBL" id="MFC0394862.1"/>
    </source>
</evidence>
<keyword evidence="8" id="KW-1185">Reference proteome</keyword>
<dbReference type="SUPFAM" id="SSF88946">
    <property type="entry name" value="Sigma2 domain of RNA polymerase sigma factors"/>
    <property type="match status" value="1"/>
</dbReference>
<dbReference type="PANTHER" id="PTHR43133">
    <property type="entry name" value="RNA POLYMERASE ECF-TYPE SIGMA FACTO"/>
    <property type="match status" value="1"/>
</dbReference>
<dbReference type="Pfam" id="PF04542">
    <property type="entry name" value="Sigma70_r2"/>
    <property type="match status" value="1"/>
</dbReference>